<feature type="domain" description="Baseplate hub protein gp44/GpP-like second" evidence="4">
    <location>
        <begin position="95"/>
        <end position="178"/>
    </location>
</feature>
<dbReference type="RefSeq" id="WP_258398699.1">
    <property type="nucleotide sequence ID" value="NZ_JUGD01000022.1"/>
</dbReference>
<dbReference type="InterPro" id="IPR049354">
    <property type="entry name" value="GpP-like_N"/>
</dbReference>
<dbReference type="Gene3D" id="3.30.1920.10">
    <property type="entry name" value="Baseplate protein-like domains - 2 layer sandwich fold"/>
    <property type="match status" value="1"/>
</dbReference>
<dbReference type="Pfam" id="PF22255">
    <property type="entry name" value="Gp44-like_2nd"/>
    <property type="match status" value="1"/>
</dbReference>
<dbReference type="Proteomes" id="UP000248631">
    <property type="component" value="Unassembled WGS sequence"/>
</dbReference>
<dbReference type="InterPro" id="IPR053982">
    <property type="entry name" value="Gp44/GpP-like_C"/>
</dbReference>
<dbReference type="Gene3D" id="3.55.50.10">
    <property type="entry name" value="Baseplate protein-like domains"/>
    <property type="match status" value="1"/>
</dbReference>
<name>A0ABX9BZD1_9BURK</name>
<evidence type="ECO:0000259" key="3">
    <source>
        <dbReference type="Pfam" id="PF21929"/>
    </source>
</evidence>
<dbReference type="EMBL" id="JUGD01000022">
    <property type="protein sequence ID" value="RAM63146.1"/>
    <property type="molecule type" value="Genomic_DNA"/>
</dbReference>
<accession>A0ABX9BZD1</accession>
<gene>
    <name evidence="5" type="ORF">RB24_17625</name>
</gene>
<evidence type="ECO:0000259" key="2">
    <source>
        <dbReference type="Pfam" id="PF21683"/>
    </source>
</evidence>
<dbReference type="InterPro" id="IPR053981">
    <property type="entry name" value="Gp44/GpP-like_2nd"/>
</dbReference>
<proteinExistence type="predicted"/>
<feature type="region of interest" description="Disordered" evidence="1">
    <location>
        <begin position="215"/>
        <end position="237"/>
    </location>
</feature>
<feature type="domain" description="Baseplate hub protein gp44-like N-terminal" evidence="2">
    <location>
        <begin position="7"/>
        <end position="92"/>
    </location>
</feature>
<sequence length="371" mass="41535">MADRGIVTLNVNGQDYAGWMDVDVGAGVLRVARDFTLTVTWDWPGNQRGQVRVRQGDRCEVRIDGQLVLTGYVFGTPIRYDDKSISLSIKGRALTADLVDCCPDDKPGQWRNQTIESIARALVKPYGVAVVNEAGDRTLVKDHTVKPGETVFESLDRLLTLSRLLAMDDGRGRMVMARPGSAGRAHDRLVYGENILSGESDLDFSNVFSEYVAKGQQSGSDDDDDEENSTQVAASSLDTRVSRHRRLVIRESGQITKELAQWRADWERESRISRALETTYAAQGWHQSNGALWLPNMVVRVIDPQIGFDRDMLISEVNYKRSRSAGTTAVLKVAPPDGFEPEPNDKRKRMKLKKSKDGFEYLLPADWERNS</sequence>
<evidence type="ECO:0000313" key="5">
    <source>
        <dbReference type="EMBL" id="RAM63146.1"/>
    </source>
</evidence>
<keyword evidence="6" id="KW-1185">Reference proteome</keyword>
<evidence type="ECO:0000259" key="4">
    <source>
        <dbReference type="Pfam" id="PF22255"/>
    </source>
</evidence>
<evidence type="ECO:0000256" key="1">
    <source>
        <dbReference type="SAM" id="MobiDB-lite"/>
    </source>
</evidence>
<organism evidence="5 6">
    <name type="scientific">Herbaspirillum rubrisubalbicans</name>
    <dbReference type="NCBI Taxonomy" id="80842"/>
    <lineage>
        <taxon>Bacteria</taxon>
        <taxon>Pseudomonadati</taxon>
        <taxon>Pseudomonadota</taxon>
        <taxon>Betaproteobacteria</taxon>
        <taxon>Burkholderiales</taxon>
        <taxon>Oxalobacteraceae</taxon>
        <taxon>Herbaspirillum</taxon>
    </lineage>
</organism>
<dbReference type="SUPFAM" id="SSF69279">
    <property type="entry name" value="Phage tail proteins"/>
    <property type="match status" value="2"/>
</dbReference>
<dbReference type="InterPro" id="IPR023399">
    <property type="entry name" value="Baseplate-like_2-layer_sand"/>
</dbReference>
<comment type="caution">
    <text evidence="5">The sequence shown here is derived from an EMBL/GenBank/DDBJ whole genome shotgun (WGS) entry which is preliminary data.</text>
</comment>
<dbReference type="PIRSF" id="PIRSF004440">
    <property type="entry name" value="GpP"/>
    <property type="match status" value="1"/>
</dbReference>
<dbReference type="Pfam" id="PF21683">
    <property type="entry name" value="GpP-like_1st"/>
    <property type="match status" value="1"/>
</dbReference>
<protein>
    <submittedName>
        <fullName evidence="5">Baseplate protein</fullName>
    </submittedName>
</protein>
<evidence type="ECO:0000313" key="6">
    <source>
        <dbReference type="Proteomes" id="UP000248631"/>
    </source>
</evidence>
<dbReference type="Pfam" id="PF21929">
    <property type="entry name" value="GpP_4th"/>
    <property type="match status" value="1"/>
</dbReference>
<dbReference type="Gene3D" id="2.30.300.10">
    <property type="entry name" value="Baseplate protein-like domain - beta roll fold"/>
    <property type="match status" value="1"/>
</dbReference>
<feature type="domain" description="Baseplate hub protein gp44/GpP-like C-terminal" evidence="3">
    <location>
        <begin position="258"/>
        <end position="342"/>
    </location>
</feature>
<reference evidence="5 6" key="1">
    <citation type="submission" date="2014-12" db="EMBL/GenBank/DDBJ databases">
        <title>Complete genome sequence of Herbaspirillum rubrisubalbicans Os38.</title>
        <authorList>
            <person name="Chen M."/>
            <person name="An Q."/>
        </authorList>
    </citation>
    <scope>NUCLEOTIDE SEQUENCE [LARGE SCALE GENOMIC DNA]</scope>
    <source>
        <strain evidence="5 6">Os38</strain>
    </source>
</reference>
<dbReference type="InterPro" id="IPR026276">
    <property type="entry name" value="Baseplate_GpP"/>
</dbReference>